<keyword evidence="4 7" id="KW-0560">Oxidoreductase</keyword>
<keyword evidence="6" id="KW-0503">Monooxygenase</keyword>
<evidence type="ECO:0000256" key="2">
    <source>
        <dbReference type="ARBA" id="ARBA00022617"/>
    </source>
</evidence>
<dbReference type="EC" id="1.14.14.1" evidence="7"/>
<evidence type="ECO:0000256" key="4">
    <source>
        <dbReference type="ARBA" id="ARBA00023002"/>
    </source>
</evidence>
<dbReference type="GO" id="GO:0006707">
    <property type="term" value="P:cholesterol catabolic process"/>
    <property type="evidence" value="ECO:0007669"/>
    <property type="project" value="TreeGrafter"/>
</dbReference>
<organism evidence="7 8">
    <name type="scientific">Streptomyces laurentii</name>
    <dbReference type="NCBI Taxonomy" id="39478"/>
    <lineage>
        <taxon>Bacteria</taxon>
        <taxon>Bacillati</taxon>
        <taxon>Actinomycetota</taxon>
        <taxon>Actinomycetes</taxon>
        <taxon>Kitasatosporales</taxon>
        <taxon>Streptomycetaceae</taxon>
        <taxon>Streptomyces</taxon>
    </lineage>
</organism>
<proteinExistence type="inferred from homology"/>
<dbReference type="GO" id="GO:0020037">
    <property type="term" value="F:heme binding"/>
    <property type="evidence" value="ECO:0007669"/>
    <property type="project" value="InterPro"/>
</dbReference>
<dbReference type="PANTHER" id="PTHR46696:SF4">
    <property type="entry name" value="BIOTIN BIOSYNTHESIS CYTOCHROME P450"/>
    <property type="match status" value="1"/>
</dbReference>
<evidence type="ECO:0000256" key="3">
    <source>
        <dbReference type="ARBA" id="ARBA00022723"/>
    </source>
</evidence>
<gene>
    <name evidence="7" type="ORF">SLA_1953</name>
</gene>
<accession>A0A160NYA5</accession>
<dbReference type="Proteomes" id="UP000217676">
    <property type="component" value="Chromosome"/>
</dbReference>
<protein>
    <submittedName>
        <fullName evidence="7">Cytochrome P450 hydroxylase</fullName>
        <ecNumber evidence="7">1.14.13.151</ecNumber>
        <ecNumber evidence="7">1.14.14.1</ecNumber>
    </submittedName>
</protein>
<evidence type="ECO:0000256" key="5">
    <source>
        <dbReference type="ARBA" id="ARBA00023004"/>
    </source>
</evidence>
<dbReference type="InterPro" id="IPR001128">
    <property type="entry name" value="Cyt_P450"/>
</dbReference>
<name>A0A160NYA5_STRLU</name>
<dbReference type="AlphaFoldDB" id="A0A160NYA5"/>
<keyword evidence="3" id="KW-0479">Metal-binding</keyword>
<dbReference type="PRINTS" id="PR00359">
    <property type="entry name" value="BP450"/>
</dbReference>
<dbReference type="InterPro" id="IPR002397">
    <property type="entry name" value="Cyt_P450_B"/>
</dbReference>
<evidence type="ECO:0000256" key="1">
    <source>
        <dbReference type="ARBA" id="ARBA00010617"/>
    </source>
</evidence>
<reference evidence="7 8" key="1">
    <citation type="journal article" date="2016" name="Genome Announc.">
        <title>Complete Genome Sequence of Thiostrepton-Producing Streptomyces laurentii ATCC 31255.</title>
        <authorList>
            <person name="Doi K."/>
            <person name="Fujino Y."/>
            <person name="Nagayoshi Y."/>
            <person name="Ohshima T."/>
            <person name="Ogata S."/>
        </authorList>
    </citation>
    <scope>NUCLEOTIDE SEQUENCE [LARGE SCALE GENOMIC DNA]</scope>
    <source>
        <strain evidence="7 8">ATCC 31255</strain>
    </source>
</reference>
<dbReference type="PANTHER" id="PTHR46696">
    <property type="entry name" value="P450, PUTATIVE (EUROFUNG)-RELATED"/>
    <property type="match status" value="1"/>
</dbReference>
<sequence length="433" mass="47067">MRCPGLPEGFDATDPDLLHARVPHPEFARLRQTAPVWWCAQPPGVTGFADEGYWAVTRHADVKYVSTHPELFSSNANTAVIRFNEHISRDQIEVQKLIMLNMDPPEHSRVRQIVQRGFTPRAIRGLESALRSRARAIVTEAKAAAAAAGGAGGAGGGTNGTPGGIPGGTFDFVTRVAVELPLQAIAELIGVPQEDRARIFDWSNKMVAYDDPEYAITEEIGAEAAMELIGYAMNLAADRKKCPAGDIVSQLVAAEGQGNLSSDEFGFFVLLLAVAGNETTRNAISHGMHAFLTHPEQWELYKRERPATAAEEIVRWATPVTAFQRTATQDTELGGQLIRQGDRVGIFYSSANNDPEVFDRPELFDITRDPNPHLGFGGGGPHFCLGKSLAVKEIDLIFEALADELPGLTLAGEPRRLRASWLNGIKELQVRAG</sequence>
<comment type="similarity">
    <text evidence="1">Belongs to the cytochrome P450 family.</text>
</comment>
<dbReference type="CDD" id="cd11033">
    <property type="entry name" value="CYP142-like"/>
    <property type="match status" value="1"/>
</dbReference>
<evidence type="ECO:0000313" key="8">
    <source>
        <dbReference type="Proteomes" id="UP000217676"/>
    </source>
</evidence>
<dbReference type="GO" id="GO:0008395">
    <property type="term" value="F:steroid hydroxylase activity"/>
    <property type="evidence" value="ECO:0007669"/>
    <property type="project" value="TreeGrafter"/>
</dbReference>
<keyword evidence="5" id="KW-0408">Iron</keyword>
<keyword evidence="2" id="KW-0349">Heme</keyword>
<dbReference type="GO" id="GO:0016712">
    <property type="term" value="F:oxidoreductase activity, acting on paired donors, with incorporation or reduction of molecular oxygen, reduced flavin or flavoprotein as one donor, and incorporation of one atom of oxygen"/>
    <property type="evidence" value="ECO:0007669"/>
    <property type="project" value="UniProtKB-EC"/>
</dbReference>
<evidence type="ECO:0000256" key="6">
    <source>
        <dbReference type="ARBA" id="ARBA00023033"/>
    </source>
</evidence>
<dbReference type="EMBL" id="AP017424">
    <property type="protein sequence ID" value="BAU82891.1"/>
    <property type="molecule type" value="Genomic_DNA"/>
</dbReference>
<dbReference type="FunFam" id="1.10.630.10:FF:000018">
    <property type="entry name" value="Cytochrome P450 monooxygenase"/>
    <property type="match status" value="1"/>
</dbReference>
<dbReference type="Pfam" id="PF00067">
    <property type="entry name" value="p450"/>
    <property type="match status" value="1"/>
</dbReference>
<evidence type="ECO:0000313" key="7">
    <source>
        <dbReference type="EMBL" id="BAU82891.1"/>
    </source>
</evidence>
<dbReference type="GO" id="GO:0005506">
    <property type="term" value="F:iron ion binding"/>
    <property type="evidence" value="ECO:0007669"/>
    <property type="project" value="InterPro"/>
</dbReference>
<dbReference type="GO" id="GO:0036199">
    <property type="term" value="F:cholest-4-en-3-one 26-monooxygenase activity"/>
    <property type="evidence" value="ECO:0007669"/>
    <property type="project" value="TreeGrafter"/>
</dbReference>
<dbReference type="EC" id="1.14.13.151" evidence="7"/>
<dbReference type="Gene3D" id="1.10.630.10">
    <property type="entry name" value="Cytochrome P450"/>
    <property type="match status" value="1"/>
</dbReference>
<dbReference type="KEGG" id="slau:SLA_1953"/>
<dbReference type="InterPro" id="IPR036396">
    <property type="entry name" value="Cyt_P450_sf"/>
</dbReference>
<dbReference type="SUPFAM" id="SSF48264">
    <property type="entry name" value="Cytochrome P450"/>
    <property type="match status" value="1"/>
</dbReference>
<keyword evidence="8" id="KW-1185">Reference proteome</keyword>